<protein>
    <submittedName>
        <fullName evidence="1">Uncharacterized protein</fullName>
    </submittedName>
</protein>
<dbReference type="Proteomes" id="UP000622430">
    <property type="component" value="Segment"/>
</dbReference>
<sequence length="178" mass="20820">MIAEKEFESFGVKYRTKQFSAARGVELLFRSDEVYPTEYLEKTEVLFEFSRKKKEWISLSDSANIDKGVRDKEGLLRPRIVLEGLLMVVYDFSFGFLKTWKGVKVPRRFISDAKSVSTEYTDPLISQLIQEDYASLRELEEYYSLEDAFRMFDIMTAKGVNAAYQHEQAERESKSKSR</sequence>
<reference evidence="1" key="1">
    <citation type="submission" date="2021-01" db="EMBL/GenBank/DDBJ databases">
        <authorList>
            <person name="Rakov C."/>
            <person name="Alkalay-Oren S."/>
            <person name="Coppenhagen-Glazer S."/>
            <person name="Hazan R."/>
        </authorList>
    </citation>
    <scope>NUCLEOTIDE SEQUENCE</scope>
</reference>
<dbReference type="EMBL" id="MW460246">
    <property type="protein sequence ID" value="QRE00393.1"/>
    <property type="molecule type" value="Genomic_DNA"/>
</dbReference>
<proteinExistence type="predicted"/>
<evidence type="ECO:0000313" key="1">
    <source>
        <dbReference type="EMBL" id="QRE00393.1"/>
    </source>
</evidence>
<keyword evidence="2" id="KW-1185">Reference proteome</keyword>
<evidence type="ECO:0000313" key="2">
    <source>
        <dbReference type="Proteomes" id="UP000622430"/>
    </source>
</evidence>
<name>A0A889IR15_9CAUD</name>
<accession>A0A889IR15</accession>
<organism evidence="1 2">
    <name type="scientific">Burkholderia phage BCSR52</name>
    <dbReference type="NCBI Taxonomy" id="2805748"/>
    <lineage>
        <taxon>Viruses</taxon>
        <taxon>Duplodnaviria</taxon>
        <taxon>Heunggongvirae</taxon>
        <taxon>Uroviricota</taxon>
        <taxon>Caudoviricetes</taxon>
        <taxon>Lindbergviridae</taxon>
        <taxon>Irusalimvirus</taxon>
        <taxon>Irusalimvirus BCSR52</taxon>
    </lineage>
</organism>